<dbReference type="Pfam" id="PF21217">
    <property type="entry name" value="PaaA2"/>
    <property type="match status" value="1"/>
</dbReference>
<accession>A0A1V2KC27</accession>
<proteinExistence type="predicted"/>
<dbReference type="Proteomes" id="UP000189295">
    <property type="component" value="Unassembled WGS sequence"/>
</dbReference>
<feature type="domain" description="Stability determinant" evidence="1">
    <location>
        <begin position="15"/>
        <end position="45"/>
    </location>
</feature>
<reference evidence="2 3" key="1">
    <citation type="submission" date="2016-10" db="EMBL/GenBank/DDBJ databases">
        <title>Pseudomonas lactis sp. nov. and Pseudomonas paralactis sp. nov., isolated from bovine raw milk.</title>
        <authorList>
            <person name="Von Neubeck M."/>
            <person name="Huptas C."/>
            <person name="Glueck C."/>
            <person name="Krewinkel M."/>
            <person name="Stoeckel M."/>
            <person name="Stressler T."/>
            <person name="Fischer L."/>
            <person name="Hinrichs J."/>
            <person name="Scherer S."/>
            <person name="Wenning M."/>
        </authorList>
    </citation>
    <scope>NUCLEOTIDE SEQUENCE [LARGE SCALE GENOMIC DNA]</scope>
    <source>
        <strain evidence="2 3">DSM 17516</strain>
    </source>
</reference>
<dbReference type="RefSeq" id="WP_076951305.1">
    <property type="nucleotide sequence ID" value="NZ_MNPW01000004.1"/>
</dbReference>
<evidence type="ECO:0000259" key="1">
    <source>
        <dbReference type="Pfam" id="PF21217"/>
    </source>
</evidence>
<dbReference type="OrthoDB" id="3174560at2"/>
<evidence type="ECO:0000313" key="3">
    <source>
        <dbReference type="Proteomes" id="UP000189295"/>
    </source>
</evidence>
<name>A0A1V2KC27_PSECE</name>
<dbReference type="InterPro" id="IPR048851">
    <property type="entry name" value="PaaA2_dom"/>
</dbReference>
<dbReference type="AlphaFoldDB" id="A0A1V2KC27"/>
<organism evidence="2 3">
    <name type="scientific">Pseudomonas cedrina subsp. cedrina</name>
    <dbReference type="NCBI Taxonomy" id="76762"/>
    <lineage>
        <taxon>Bacteria</taxon>
        <taxon>Pseudomonadati</taxon>
        <taxon>Pseudomonadota</taxon>
        <taxon>Gammaproteobacteria</taxon>
        <taxon>Pseudomonadales</taxon>
        <taxon>Pseudomonadaceae</taxon>
        <taxon>Pseudomonas</taxon>
    </lineage>
</organism>
<comment type="caution">
    <text evidence="2">The sequence shown here is derived from an EMBL/GenBank/DDBJ whole genome shotgun (WGS) entry which is preliminary data.</text>
</comment>
<sequence>MKTESSEISHHQDPDASYDFWFRTKVQEALDDPSAGIPHEQVMIEMQALIEAKRSTYQPD</sequence>
<protein>
    <submittedName>
        <fullName evidence="2">Antitoxin</fullName>
    </submittedName>
</protein>
<gene>
    <name evidence="2" type="ORF">BLL36_10025</name>
</gene>
<dbReference type="Gene3D" id="6.20.450.20">
    <property type="match status" value="1"/>
</dbReference>
<evidence type="ECO:0000313" key="2">
    <source>
        <dbReference type="EMBL" id="ONH55228.1"/>
    </source>
</evidence>
<dbReference type="EMBL" id="MNPW01000004">
    <property type="protein sequence ID" value="ONH55228.1"/>
    <property type="molecule type" value="Genomic_DNA"/>
</dbReference>